<evidence type="ECO:0000256" key="1">
    <source>
        <dbReference type="SAM" id="SignalP"/>
    </source>
</evidence>
<keyword evidence="3" id="KW-1185">Reference proteome</keyword>
<protein>
    <submittedName>
        <fullName evidence="2">Uncharacterized protein</fullName>
    </submittedName>
</protein>
<gene>
    <name evidence="2" type="ORF">SAMN05444389_11239</name>
</gene>
<dbReference type="RefSeq" id="WP_073068349.1">
    <property type="nucleotide sequence ID" value="NZ_FRCK01000012.1"/>
</dbReference>
<sequence length="537" mass="60136">MMLRLVLALLAFLAPAAVLSAPQTVLRDDIGFGLEGISDWTAEQPFLDLMKTARPWIGHLPDQWGGWDHQRLRAEGFLDENGWLKALPAEVTGVSTLVLTDLPEGAADTAGRYELRWDGRGALSVEGRVSRLDLRPTLARFDFTPGEGMVVLTIRKTDPADPIRNLRLVREDRRALLESGEIFNPDFLARIEGARTIRFMDWMATNDATLVEAADRPRIDDYAWTVKGVPVEVMVELANRIKADPWFTMPHTGSDGLAREYAAIVARDLDPGLRAHVEFSNEIWNWQFQQAQWADDHAQERWGIRDAWVQYGAVRAAEIAAIWTEEFGDAAPQRLVRVIATQTGWLGLEDDILNAPRARQVERTLRPPVESFDAYAVTGYFGHGFGSEEFRPVWQQWLAGAGGDMAAVFPQAAQALLDDPRTDSLERLLTEILPHHRKVADQYGLKLLMYEGGTHVVGQGPVVDDEQATGFFLALNYSDEMAALYRRLIDGWAELGDGPFMAFVDVSAPSKWGSWGALRHLSDDNPRWQALRRAADE</sequence>
<dbReference type="OrthoDB" id="7783360at2"/>
<dbReference type="STRING" id="53463.SAMN05444389_11239"/>
<evidence type="ECO:0000313" key="3">
    <source>
        <dbReference type="Proteomes" id="UP000184444"/>
    </source>
</evidence>
<accession>A0A1M7JIQ3</accession>
<dbReference type="AlphaFoldDB" id="A0A1M7JIQ3"/>
<feature type="chain" id="PRO_5012342052" evidence="1">
    <location>
        <begin position="21"/>
        <end position="537"/>
    </location>
</feature>
<feature type="signal peptide" evidence="1">
    <location>
        <begin position="1"/>
        <end position="20"/>
    </location>
</feature>
<evidence type="ECO:0000313" key="2">
    <source>
        <dbReference type="EMBL" id="SHM52979.1"/>
    </source>
</evidence>
<dbReference type="Proteomes" id="UP000184444">
    <property type="component" value="Unassembled WGS sequence"/>
</dbReference>
<reference evidence="3" key="1">
    <citation type="submission" date="2016-11" db="EMBL/GenBank/DDBJ databases">
        <authorList>
            <person name="Varghese N."/>
            <person name="Submissions S."/>
        </authorList>
    </citation>
    <scope>NUCLEOTIDE SEQUENCE [LARGE SCALE GENOMIC DNA]</scope>
    <source>
        <strain evidence="3">DSM 6637</strain>
    </source>
</reference>
<proteinExistence type="predicted"/>
<name>A0A1M7JIQ3_9RHOB</name>
<keyword evidence="1" id="KW-0732">Signal</keyword>
<organism evidence="2 3">
    <name type="scientific">Paracoccus solventivorans</name>
    <dbReference type="NCBI Taxonomy" id="53463"/>
    <lineage>
        <taxon>Bacteria</taxon>
        <taxon>Pseudomonadati</taxon>
        <taxon>Pseudomonadota</taxon>
        <taxon>Alphaproteobacteria</taxon>
        <taxon>Rhodobacterales</taxon>
        <taxon>Paracoccaceae</taxon>
        <taxon>Paracoccus</taxon>
    </lineage>
</organism>
<dbReference type="EMBL" id="FRCK01000012">
    <property type="protein sequence ID" value="SHM52979.1"/>
    <property type="molecule type" value="Genomic_DNA"/>
</dbReference>